<dbReference type="InterPro" id="IPR036873">
    <property type="entry name" value="Rhodanese-like_dom_sf"/>
</dbReference>
<dbReference type="InterPro" id="IPR045886">
    <property type="entry name" value="ThiF/MoeB/HesA"/>
</dbReference>
<dbReference type="HAMAP" id="MF_03049">
    <property type="entry name" value="MOCS3_Uba4"/>
    <property type="match status" value="1"/>
</dbReference>
<proteinExistence type="inferred from homology"/>
<dbReference type="FunFam" id="3.40.50.720:FF:000033">
    <property type="entry name" value="Adenylyltransferase and sulfurtransferase MOCS3"/>
    <property type="match status" value="1"/>
</dbReference>
<reference evidence="17" key="1">
    <citation type="submission" date="2022-07" db="EMBL/GenBank/DDBJ databases">
        <title>Fungi with potential for degradation of polypropylene.</title>
        <authorList>
            <person name="Gostincar C."/>
        </authorList>
    </citation>
    <scope>NUCLEOTIDE SEQUENCE</scope>
    <source>
        <strain evidence="17">EXF-13308</strain>
    </source>
</reference>
<feature type="binding site" evidence="14">
    <location>
        <position position="239"/>
    </location>
    <ligand>
        <name>Zn(2+)</name>
        <dbReference type="ChEBI" id="CHEBI:29105"/>
    </ligand>
</feature>
<comment type="catalytic activity">
    <reaction evidence="14">
        <text>[molybdopterin-synthase sulfur-carrier protein]-C-terminal Gly-Gly + ATP + H(+) = [molybdopterin-synthase sulfur-carrier protein]-C-terminal Gly-Gly-AMP + diphosphate</text>
        <dbReference type="Rhea" id="RHEA:43616"/>
        <dbReference type="Rhea" id="RHEA-COMP:12159"/>
        <dbReference type="Rhea" id="RHEA-COMP:12202"/>
        <dbReference type="ChEBI" id="CHEBI:15378"/>
        <dbReference type="ChEBI" id="CHEBI:30616"/>
        <dbReference type="ChEBI" id="CHEBI:33019"/>
        <dbReference type="ChEBI" id="CHEBI:90618"/>
        <dbReference type="ChEBI" id="CHEBI:90778"/>
        <dbReference type="EC" id="2.7.7.80"/>
    </reaction>
</comment>
<evidence type="ECO:0000313" key="18">
    <source>
        <dbReference type="Proteomes" id="UP001174694"/>
    </source>
</evidence>
<comment type="subcellular location">
    <subcellularLocation>
        <location evidence="1">Cytoplasm</location>
        <location evidence="1">Cytosol</location>
    </subcellularLocation>
</comment>
<sequence>MEGAKKSARELREQISRAEKELKSLREQLSRLESEENEGGKTVTEPALDTSSPPWKWPLAAEDYERYGRQLIIPSVGVKGQLRLKASRVLIVGAGGLGCPSAAYIAGAGVGTIGIVDGDTVETSNLHRQIAHGTSRVGMSKVDSAITYLKELNPSVTYIPHHTHLTPTNAGAIVSDYDLVLDCTDHPTSRYLISDACVLLRRPLVSASALRTDGQLMVLNCPPAPQGFVEAGAPPCYRCVFPRPPPPDSVVSCGEGGILGPVVGVMGVLQALEAVRIIAAGLHLPRGAGPDGTEATATSMAPPTLLLFSAGAPGAPSFRSVRMRGRRRDCFACGAGSTLTLETLASGSLDYVAFCGGVREPVRVLGPEERVSAVEYSRAVKGGAEEKEGGEQGKKDHLLLDVREKENFEIASIEGAVNVPFSKIQSWRAGSREGGEDDENEIQPDWIPPDLPPHAPIYVVCRVGNDSQVVARKLKEMGLDRNGERFIGDIRGGMRAWKAEVDETLPFM</sequence>
<evidence type="ECO:0000256" key="10">
    <source>
        <dbReference type="ARBA" id="ARBA00022840"/>
    </source>
</evidence>
<evidence type="ECO:0000256" key="6">
    <source>
        <dbReference type="ARBA" id="ARBA00022723"/>
    </source>
</evidence>
<dbReference type="InterPro" id="IPR035985">
    <property type="entry name" value="Ubiquitin-activating_enz"/>
</dbReference>
<dbReference type="PANTHER" id="PTHR10953">
    <property type="entry name" value="UBIQUITIN-ACTIVATING ENZYME E1"/>
    <property type="match status" value="1"/>
</dbReference>
<evidence type="ECO:0000256" key="7">
    <source>
        <dbReference type="ARBA" id="ARBA00022741"/>
    </source>
</evidence>
<dbReference type="GO" id="GO:0061605">
    <property type="term" value="F:molybdopterin-synthase adenylyltransferase activity"/>
    <property type="evidence" value="ECO:0007669"/>
    <property type="project" value="UniProtKB-EC"/>
</dbReference>
<comment type="function">
    <text evidence="14">Plays a central role in 2-thiolation of mcm(5)S(2)U at tRNA wobble positions of cytosolic tRNA(Lys), tRNA(Glu) and tRNA(Gln). Also essential during biosynthesis of the molybdenum cofactor. Acts by mediating the C-terminal thiocarboxylation of sulfur carriers urm1 and MOCS2A. Its N-terminus first activates urm1 and MOCS2A as acyl-adenylates (-COAMP), then the persulfide sulfur on the catalytic cysteine is transferred to urm1 and MOCS2A to form thiocarboxylation (-COSH) of their C-terminus. The reaction probably involves hydrogen sulfide that is generated from the persulfide intermediate and that acts as nucleophile towards urm1 and MOCS2A. Subsequently, a transient disulfide bond is formed. Does not use thiosulfate as sulfur donor; nfs1 probably acting as a sulfur donor for thiocarboxylation reactions.</text>
</comment>
<dbReference type="Pfam" id="PF00581">
    <property type="entry name" value="Rhodanese"/>
    <property type="match status" value="1"/>
</dbReference>
<dbReference type="GO" id="GO:0004792">
    <property type="term" value="F:thiosulfate-cyanide sulfurtransferase activity"/>
    <property type="evidence" value="ECO:0007669"/>
    <property type="project" value="TreeGrafter"/>
</dbReference>
<dbReference type="GO" id="GO:0005524">
    <property type="term" value="F:ATP binding"/>
    <property type="evidence" value="ECO:0007669"/>
    <property type="project" value="UniProtKB-KW"/>
</dbReference>
<dbReference type="GO" id="GO:0042292">
    <property type="term" value="F:URM1 activating enzyme activity"/>
    <property type="evidence" value="ECO:0007669"/>
    <property type="project" value="TreeGrafter"/>
</dbReference>
<keyword evidence="4 14" id="KW-0819">tRNA processing</keyword>
<dbReference type="GO" id="GO:0006777">
    <property type="term" value="P:Mo-molybdopterin cofactor biosynthetic process"/>
    <property type="evidence" value="ECO:0007669"/>
    <property type="project" value="UniProtKB-UniRule"/>
</dbReference>
<protein>
    <recommendedName>
        <fullName evidence="14">Adenylyltransferase and sulfurtransferase uba4</fullName>
    </recommendedName>
    <alternativeName>
        <fullName evidence="14">Common component for nitrate reductase and xanthine dehydrogenase protein F</fullName>
    </alternativeName>
    <alternativeName>
        <fullName evidence="14">Ubiquitin-like protein activator 4</fullName>
    </alternativeName>
    <domain>
        <recommendedName>
            <fullName evidence="14">Molybdopterin-synthase adenylyltransferase</fullName>
            <ecNumber evidence="14">2.7.7.80</ecNumber>
        </recommendedName>
        <alternativeName>
            <fullName evidence="14">Adenylyltransferase uba4</fullName>
        </alternativeName>
        <alternativeName>
            <fullName evidence="14">Sulfur carrier protein MOCS2A adenylyltransferase</fullName>
        </alternativeName>
    </domain>
    <domain>
        <recommendedName>
            <fullName evidence="14">Molybdopterin-synthase sulfurtransferase</fullName>
            <ecNumber evidence="14">2.8.1.11</ecNumber>
        </recommendedName>
        <alternativeName>
            <fullName evidence="14">Sulfurtransferase uba4</fullName>
        </alternativeName>
        <alternativeName>
            <fullName evidence="14">Sulfur carrier protein MOCS2A sulfurtransferase</fullName>
        </alternativeName>
    </domain>
</protein>
<dbReference type="SUPFAM" id="SSF69572">
    <property type="entry name" value="Activating enzymes of the ubiquitin-like proteins"/>
    <property type="match status" value="1"/>
</dbReference>
<dbReference type="InterPro" id="IPR000594">
    <property type="entry name" value="ThiF_NAD_FAD-bd"/>
</dbReference>
<dbReference type="SMART" id="SM00450">
    <property type="entry name" value="RHOD"/>
    <property type="match status" value="1"/>
</dbReference>
<comment type="pathway">
    <text evidence="14">Cofactor biosynthesis; molybdopterin biosynthesis.</text>
</comment>
<dbReference type="EC" id="2.8.1.11" evidence="14"/>
<evidence type="ECO:0000256" key="8">
    <source>
        <dbReference type="ARBA" id="ARBA00022786"/>
    </source>
</evidence>
<keyword evidence="10 14" id="KW-0067">ATP-binding</keyword>
<dbReference type="Gene3D" id="3.40.250.10">
    <property type="entry name" value="Rhodanese-like domain"/>
    <property type="match status" value="1"/>
</dbReference>
<comment type="function">
    <text evidence="13">Plays a central role in 2-thiolation of mcm(5)S(2)U at tRNA wobble positions of cytosolic tRNA(Lys), tRNA(Glu) and tRNA(Gln). Also essential during biosynthesis of the molybdenum cofactor. Acts by mediating the C-terminal thiocarboxylation of sulfur carriers urm1 and mocs2a. Its N-terminus first activates urm1 and mocs2a as acyl-adenylates (-COAMP), then the persulfide sulfur on the catalytic cysteine is transferred to urm1 and mocs2a to form thiocarboxylation (-COSH) of their C-terminus. The reaction probably involves hydrogen sulfide that is generated from the persulfide intermediate and that acts as a nucleophile towards urm1 and mocs2a. Subsequently, a transient disulfide bond is formed. Does not use thiosulfate as sulfur donor; nfs1 probably acting as a sulfur donor for thiocarboxylation reactions.</text>
</comment>
<comment type="similarity">
    <text evidence="14">In the N-terminal section; belongs to the HesA/MoeB/ThiF family. UBA4 subfamily.</text>
</comment>
<evidence type="ECO:0000259" key="16">
    <source>
        <dbReference type="PROSITE" id="PS50206"/>
    </source>
</evidence>
<evidence type="ECO:0000256" key="5">
    <source>
        <dbReference type="ARBA" id="ARBA00022695"/>
    </source>
</evidence>
<feature type="binding site" evidence="14">
    <location>
        <position position="236"/>
    </location>
    <ligand>
        <name>Zn(2+)</name>
        <dbReference type="ChEBI" id="CHEBI:29105"/>
    </ligand>
</feature>
<keyword evidence="11 14" id="KW-0501">Molybdenum cofactor biosynthesis</keyword>
<evidence type="ECO:0000256" key="11">
    <source>
        <dbReference type="ARBA" id="ARBA00023150"/>
    </source>
</evidence>
<evidence type="ECO:0000256" key="1">
    <source>
        <dbReference type="ARBA" id="ARBA00004514"/>
    </source>
</evidence>
<gene>
    <name evidence="14" type="primary">uba4</name>
    <name evidence="14" type="synonym">cnxF</name>
    <name evidence="17" type="ORF">NKR23_g359</name>
</gene>
<dbReference type="CDD" id="cd00757">
    <property type="entry name" value="ThiF_MoeB_HesA_family"/>
    <property type="match status" value="1"/>
</dbReference>
<feature type="binding site" evidence="14">
    <location>
        <position position="141"/>
    </location>
    <ligand>
        <name>ATP</name>
        <dbReference type="ChEBI" id="CHEBI:30616"/>
    </ligand>
</feature>
<evidence type="ECO:0000256" key="12">
    <source>
        <dbReference type="ARBA" id="ARBA00023268"/>
    </source>
</evidence>
<dbReference type="PROSITE" id="PS50206">
    <property type="entry name" value="RHODANESE_3"/>
    <property type="match status" value="1"/>
</dbReference>
<keyword evidence="12 14" id="KW-0511">Multifunctional enzyme</keyword>
<dbReference type="EMBL" id="JANBVO010000001">
    <property type="protein sequence ID" value="KAJ9157620.1"/>
    <property type="molecule type" value="Genomic_DNA"/>
</dbReference>
<keyword evidence="2 14" id="KW-0963">Cytoplasm</keyword>
<feature type="binding site" evidence="14">
    <location>
        <position position="333"/>
    </location>
    <ligand>
        <name>Zn(2+)</name>
        <dbReference type="ChEBI" id="CHEBI:29105"/>
    </ligand>
</feature>
<keyword evidence="3 14" id="KW-0808">Transferase</keyword>
<keyword evidence="9 14" id="KW-0862">Zinc</keyword>
<dbReference type="PANTHER" id="PTHR10953:SF102">
    <property type="entry name" value="ADENYLYLTRANSFERASE AND SULFURTRANSFERASE MOCS3"/>
    <property type="match status" value="1"/>
</dbReference>
<dbReference type="Gene3D" id="3.40.50.720">
    <property type="entry name" value="NAD(P)-binding Rossmann-like Domain"/>
    <property type="match status" value="1"/>
</dbReference>
<evidence type="ECO:0000256" key="14">
    <source>
        <dbReference type="HAMAP-Rule" id="MF_03049"/>
    </source>
</evidence>
<dbReference type="GO" id="GO:0002143">
    <property type="term" value="P:tRNA wobble position uridine thiolation"/>
    <property type="evidence" value="ECO:0007669"/>
    <property type="project" value="InterPro"/>
</dbReference>
<evidence type="ECO:0000256" key="2">
    <source>
        <dbReference type="ARBA" id="ARBA00022490"/>
    </source>
</evidence>
<dbReference type="InterPro" id="IPR001763">
    <property type="entry name" value="Rhodanese-like_dom"/>
</dbReference>
<keyword evidence="5 17" id="KW-0548">Nucleotidyltransferase</keyword>
<feature type="active site" description="Cysteine persulfide intermediate; for sulfurtransferase activity" evidence="14">
    <location>
        <position position="461"/>
    </location>
</feature>
<evidence type="ECO:0000256" key="3">
    <source>
        <dbReference type="ARBA" id="ARBA00022679"/>
    </source>
</evidence>
<feature type="active site" description="Glycyl thioester intermediate; for adenylyltransferase activity" evidence="14">
    <location>
        <position position="253"/>
    </location>
</feature>
<keyword evidence="18" id="KW-1185">Reference proteome</keyword>
<dbReference type="AlphaFoldDB" id="A0AA38S7E3"/>
<dbReference type="GO" id="GO:0061604">
    <property type="term" value="F:molybdopterin-synthase sulfurtransferase activity"/>
    <property type="evidence" value="ECO:0007669"/>
    <property type="project" value="UniProtKB-EC"/>
</dbReference>
<dbReference type="Proteomes" id="UP001174694">
    <property type="component" value="Unassembled WGS sequence"/>
</dbReference>
<organism evidence="17 18">
    <name type="scientific">Pleurostoma richardsiae</name>
    <dbReference type="NCBI Taxonomy" id="41990"/>
    <lineage>
        <taxon>Eukaryota</taxon>
        <taxon>Fungi</taxon>
        <taxon>Dikarya</taxon>
        <taxon>Ascomycota</taxon>
        <taxon>Pezizomycotina</taxon>
        <taxon>Sordariomycetes</taxon>
        <taxon>Sordariomycetidae</taxon>
        <taxon>Calosphaeriales</taxon>
        <taxon>Pleurostomataceae</taxon>
        <taxon>Pleurostoma</taxon>
    </lineage>
</organism>
<accession>A0AA38S7E3</accession>
<feature type="region of interest" description="Disordered" evidence="15">
    <location>
        <begin position="30"/>
        <end position="54"/>
    </location>
</feature>
<name>A0AA38S7E3_9PEZI</name>
<feature type="binding site" evidence="14">
    <location>
        <position position="330"/>
    </location>
    <ligand>
        <name>Zn(2+)</name>
        <dbReference type="ChEBI" id="CHEBI:29105"/>
    </ligand>
</feature>
<dbReference type="EC" id="2.7.7.80" evidence="14"/>
<dbReference type="GO" id="GO:0005829">
    <property type="term" value="C:cytosol"/>
    <property type="evidence" value="ECO:0007669"/>
    <property type="project" value="UniProtKB-SubCell"/>
</dbReference>
<feature type="binding site" evidence="14">
    <location>
        <position position="96"/>
    </location>
    <ligand>
        <name>ATP</name>
        <dbReference type="ChEBI" id="CHEBI:30616"/>
    </ligand>
</feature>
<evidence type="ECO:0000256" key="9">
    <source>
        <dbReference type="ARBA" id="ARBA00022833"/>
    </source>
</evidence>
<comment type="caution">
    <text evidence="17">The sequence shown here is derived from an EMBL/GenBank/DDBJ whole genome shotgun (WGS) entry which is preliminary data.</text>
</comment>
<feature type="binding site" evidence="14">
    <location>
        <begin position="124"/>
        <end position="128"/>
    </location>
    <ligand>
        <name>ATP</name>
        <dbReference type="ChEBI" id="CHEBI:30616"/>
    </ligand>
</feature>
<feature type="binding site" evidence="14">
    <location>
        <position position="117"/>
    </location>
    <ligand>
        <name>ATP</name>
        <dbReference type="ChEBI" id="CHEBI:30616"/>
    </ligand>
</feature>
<comment type="catalytic activity">
    <reaction evidence="14">
        <text>[molybdopterin-synthase sulfur-carrier protein]-C-terminal Gly-Gly-AMP + S-sulfanyl-L-cysteinyl-[cysteine desulfurase] + AH2 = [molybdopterin-synthase sulfur-carrier protein]-C-terminal-Gly-aminoethanethioate + L-cysteinyl-[cysteine desulfurase] + A + AMP + 2 H(+)</text>
        <dbReference type="Rhea" id="RHEA:48612"/>
        <dbReference type="Rhea" id="RHEA-COMP:12157"/>
        <dbReference type="Rhea" id="RHEA-COMP:12158"/>
        <dbReference type="Rhea" id="RHEA-COMP:12159"/>
        <dbReference type="Rhea" id="RHEA-COMP:19907"/>
        <dbReference type="ChEBI" id="CHEBI:13193"/>
        <dbReference type="ChEBI" id="CHEBI:15378"/>
        <dbReference type="ChEBI" id="CHEBI:17499"/>
        <dbReference type="ChEBI" id="CHEBI:29950"/>
        <dbReference type="ChEBI" id="CHEBI:61963"/>
        <dbReference type="ChEBI" id="CHEBI:90618"/>
        <dbReference type="ChEBI" id="CHEBI:232372"/>
        <dbReference type="ChEBI" id="CHEBI:456215"/>
        <dbReference type="EC" id="2.8.1.11"/>
    </reaction>
</comment>
<dbReference type="GO" id="GO:0032447">
    <property type="term" value="P:protein urmylation"/>
    <property type="evidence" value="ECO:0007669"/>
    <property type="project" value="TreeGrafter"/>
</dbReference>
<feature type="binding site" evidence="14">
    <location>
        <begin position="185"/>
        <end position="186"/>
    </location>
    <ligand>
        <name>ATP</name>
        <dbReference type="ChEBI" id="CHEBI:30616"/>
    </ligand>
</feature>
<evidence type="ECO:0000256" key="15">
    <source>
        <dbReference type="SAM" id="MobiDB-lite"/>
    </source>
</evidence>
<dbReference type="GO" id="GO:0046872">
    <property type="term" value="F:metal ion binding"/>
    <property type="evidence" value="ECO:0007669"/>
    <property type="project" value="UniProtKB-KW"/>
</dbReference>
<feature type="domain" description="Rhodanese" evidence="16">
    <location>
        <begin position="393"/>
        <end position="506"/>
    </location>
</feature>
<keyword evidence="8" id="KW-0833">Ubl conjugation pathway</keyword>
<evidence type="ECO:0000256" key="13">
    <source>
        <dbReference type="ARBA" id="ARBA00043893"/>
    </source>
</evidence>
<dbReference type="InterPro" id="IPR028885">
    <property type="entry name" value="MOCS3/Uba4"/>
</dbReference>
<comment type="cofactor">
    <cofactor evidence="14">
        <name>Zn(2+)</name>
        <dbReference type="ChEBI" id="CHEBI:29105"/>
    </cofactor>
    <text evidence="14">Binds 1 zinc ion per subunit.</text>
</comment>
<dbReference type="Pfam" id="PF00899">
    <property type="entry name" value="ThiF"/>
    <property type="match status" value="1"/>
</dbReference>
<keyword evidence="7 14" id="KW-0547">Nucleotide-binding</keyword>
<keyword evidence="6 14" id="KW-0479">Metal-binding</keyword>
<comment type="pathway">
    <text evidence="14">tRNA modification; 5-methoxycarbonylmethyl-2-thiouridine-tRNA biosynthesis.</text>
</comment>
<evidence type="ECO:0000256" key="4">
    <source>
        <dbReference type="ARBA" id="ARBA00022694"/>
    </source>
</evidence>
<evidence type="ECO:0000313" key="17">
    <source>
        <dbReference type="EMBL" id="KAJ9157620.1"/>
    </source>
</evidence>